<dbReference type="Proteomes" id="UP000326950">
    <property type="component" value="Unassembled WGS sequence"/>
</dbReference>
<protein>
    <submittedName>
        <fullName evidence="1">Uncharacterized protein</fullName>
    </submittedName>
</protein>
<dbReference type="AlphaFoldDB" id="A0A5N6UGS3"/>
<keyword evidence="2" id="KW-1185">Reference proteome</keyword>
<gene>
    <name evidence="1" type="ORF">BDV40DRAFT_277343</name>
</gene>
<reference evidence="1 2" key="1">
    <citation type="submission" date="2019-04" db="EMBL/GenBank/DDBJ databases">
        <title>Friends and foes A comparative genomics study of 23 Aspergillus species from section Flavi.</title>
        <authorList>
            <consortium name="DOE Joint Genome Institute"/>
            <person name="Kjaerbolling I."/>
            <person name="Vesth T."/>
            <person name="Frisvad J.C."/>
            <person name="Nybo J.L."/>
            <person name="Theobald S."/>
            <person name="Kildgaard S."/>
            <person name="Isbrandt T."/>
            <person name="Kuo A."/>
            <person name="Sato A."/>
            <person name="Lyhne E.K."/>
            <person name="Kogle M.E."/>
            <person name="Wiebenga A."/>
            <person name="Kun R.S."/>
            <person name="Lubbers R.J."/>
            <person name="Makela M.R."/>
            <person name="Barry K."/>
            <person name="Chovatia M."/>
            <person name="Clum A."/>
            <person name="Daum C."/>
            <person name="Haridas S."/>
            <person name="He G."/>
            <person name="LaButti K."/>
            <person name="Lipzen A."/>
            <person name="Mondo S."/>
            <person name="Riley R."/>
            <person name="Salamov A."/>
            <person name="Simmons B.A."/>
            <person name="Magnuson J.K."/>
            <person name="Henrissat B."/>
            <person name="Mortensen U.H."/>
            <person name="Larsen T.O."/>
            <person name="Devries R.P."/>
            <person name="Grigoriev I.V."/>
            <person name="Machida M."/>
            <person name="Baker S.E."/>
            <person name="Andersen M.R."/>
        </authorList>
    </citation>
    <scope>NUCLEOTIDE SEQUENCE [LARGE SCALE GENOMIC DNA]</scope>
    <source>
        <strain evidence="1 2">CBS 117626</strain>
    </source>
</reference>
<evidence type="ECO:0000313" key="1">
    <source>
        <dbReference type="EMBL" id="KAE8157815.1"/>
    </source>
</evidence>
<sequence>MEVWLLLSRFLGLVLLISASPYIRTIFFPSSLIKYYYDDYPVFLLVIGASFEICPCSHS</sequence>
<proteinExistence type="predicted"/>
<accession>A0A5N6UGS3</accession>
<dbReference type="EMBL" id="ML738712">
    <property type="protein sequence ID" value="KAE8157815.1"/>
    <property type="molecule type" value="Genomic_DNA"/>
</dbReference>
<name>A0A5N6UGS3_ASPTM</name>
<organism evidence="1 2">
    <name type="scientific">Aspergillus tamarii</name>
    <dbReference type="NCBI Taxonomy" id="41984"/>
    <lineage>
        <taxon>Eukaryota</taxon>
        <taxon>Fungi</taxon>
        <taxon>Dikarya</taxon>
        <taxon>Ascomycota</taxon>
        <taxon>Pezizomycotina</taxon>
        <taxon>Eurotiomycetes</taxon>
        <taxon>Eurotiomycetidae</taxon>
        <taxon>Eurotiales</taxon>
        <taxon>Aspergillaceae</taxon>
        <taxon>Aspergillus</taxon>
        <taxon>Aspergillus subgen. Circumdati</taxon>
    </lineage>
</organism>
<evidence type="ECO:0000313" key="2">
    <source>
        <dbReference type="Proteomes" id="UP000326950"/>
    </source>
</evidence>